<comment type="caution">
    <text evidence="2">The sequence shown here is derived from an EMBL/GenBank/DDBJ whole genome shotgun (WGS) entry which is preliminary data.</text>
</comment>
<evidence type="ECO:0000313" key="3">
    <source>
        <dbReference type="Proteomes" id="UP001275084"/>
    </source>
</evidence>
<dbReference type="EMBL" id="JAUIQD010000006">
    <property type="protein sequence ID" value="KAK3346354.1"/>
    <property type="molecule type" value="Genomic_DNA"/>
</dbReference>
<feature type="compositionally biased region" description="Low complexity" evidence="1">
    <location>
        <begin position="103"/>
        <end position="135"/>
    </location>
</feature>
<name>A0AAJ0MB01_9PEZI</name>
<sequence length="219" mass="21516">MKLSPTYGSDRQVRGVEARDPLSQRLAAGGNMRRLRGIEEQVEAIILARDPQNRPPSTAGSARPPPAGAALLPLLLPTVLPPVLPQVVHNNRPPPPPPGRTGGARAPAGGGAARPLAGGAARPEASGATARPPAGGAAGGAGAPRPRNVDDEADYDTGDIEARGSNVGSIPPSGTNNQSPTGGTGKAAGAAPPAPGSPGNSGNNCNASPPAFGQPQPGS</sequence>
<dbReference type="AlphaFoldDB" id="A0AAJ0MB01"/>
<accession>A0AAJ0MB01</accession>
<feature type="compositionally biased region" description="Basic and acidic residues" evidence="1">
    <location>
        <begin position="11"/>
        <end position="22"/>
    </location>
</feature>
<feature type="region of interest" description="Disordered" evidence="1">
    <location>
        <begin position="84"/>
        <end position="219"/>
    </location>
</feature>
<dbReference type="Proteomes" id="UP001275084">
    <property type="component" value="Unassembled WGS sequence"/>
</dbReference>
<evidence type="ECO:0000313" key="2">
    <source>
        <dbReference type="EMBL" id="KAK3346354.1"/>
    </source>
</evidence>
<protein>
    <submittedName>
        <fullName evidence="2">Uncharacterized protein</fullName>
    </submittedName>
</protein>
<feature type="region of interest" description="Disordered" evidence="1">
    <location>
        <begin position="1"/>
        <end position="25"/>
    </location>
</feature>
<evidence type="ECO:0000256" key="1">
    <source>
        <dbReference type="SAM" id="MobiDB-lite"/>
    </source>
</evidence>
<keyword evidence="3" id="KW-1185">Reference proteome</keyword>
<gene>
    <name evidence="2" type="ORF">B0T25DRAFT_612777</name>
</gene>
<feature type="compositionally biased region" description="Polar residues" evidence="1">
    <location>
        <begin position="166"/>
        <end position="178"/>
    </location>
</feature>
<reference evidence="2" key="1">
    <citation type="journal article" date="2023" name="Mol. Phylogenet. Evol.">
        <title>Genome-scale phylogeny and comparative genomics of the fungal order Sordariales.</title>
        <authorList>
            <person name="Hensen N."/>
            <person name="Bonometti L."/>
            <person name="Westerberg I."/>
            <person name="Brannstrom I.O."/>
            <person name="Guillou S."/>
            <person name="Cros-Aarteil S."/>
            <person name="Calhoun S."/>
            <person name="Haridas S."/>
            <person name="Kuo A."/>
            <person name="Mondo S."/>
            <person name="Pangilinan J."/>
            <person name="Riley R."/>
            <person name="LaButti K."/>
            <person name="Andreopoulos B."/>
            <person name="Lipzen A."/>
            <person name="Chen C."/>
            <person name="Yan M."/>
            <person name="Daum C."/>
            <person name="Ng V."/>
            <person name="Clum A."/>
            <person name="Steindorff A."/>
            <person name="Ohm R.A."/>
            <person name="Martin F."/>
            <person name="Silar P."/>
            <person name="Natvig D.O."/>
            <person name="Lalanne C."/>
            <person name="Gautier V."/>
            <person name="Ament-Velasquez S.L."/>
            <person name="Kruys A."/>
            <person name="Hutchinson M.I."/>
            <person name="Powell A.J."/>
            <person name="Barry K."/>
            <person name="Miller A.N."/>
            <person name="Grigoriev I.V."/>
            <person name="Debuchy R."/>
            <person name="Gladieux P."/>
            <person name="Hiltunen Thoren M."/>
            <person name="Johannesson H."/>
        </authorList>
    </citation>
    <scope>NUCLEOTIDE SEQUENCE</scope>
    <source>
        <strain evidence="2">CBS 955.72</strain>
    </source>
</reference>
<feature type="compositionally biased region" description="Low complexity" evidence="1">
    <location>
        <begin position="55"/>
        <end position="69"/>
    </location>
</feature>
<reference evidence="2" key="2">
    <citation type="submission" date="2023-06" db="EMBL/GenBank/DDBJ databases">
        <authorList>
            <consortium name="Lawrence Berkeley National Laboratory"/>
            <person name="Haridas S."/>
            <person name="Hensen N."/>
            <person name="Bonometti L."/>
            <person name="Westerberg I."/>
            <person name="Brannstrom I.O."/>
            <person name="Guillou S."/>
            <person name="Cros-Aarteil S."/>
            <person name="Calhoun S."/>
            <person name="Kuo A."/>
            <person name="Mondo S."/>
            <person name="Pangilinan J."/>
            <person name="Riley R."/>
            <person name="Labutti K."/>
            <person name="Andreopoulos B."/>
            <person name="Lipzen A."/>
            <person name="Chen C."/>
            <person name="Yanf M."/>
            <person name="Daum C."/>
            <person name="Ng V."/>
            <person name="Clum A."/>
            <person name="Steindorff A."/>
            <person name="Ohm R."/>
            <person name="Martin F."/>
            <person name="Silar P."/>
            <person name="Natvig D."/>
            <person name="Lalanne C."/>
            <person name="Gautier V."/>
            <person name="Ament-Velasquez S.L."/>
            <person name="Kruys A."/>
            <person name="Hutchinson M.I."/>
            <person name="Powell A.J."/>
            <person name="Barry K."/>
            <person name="Miller A.N."/>
            <person name="Grigoriev I.V."/>
            <person name="Debuchy R."/>
            <person name="Gladieux P."/>
            <person name="Thoren M.H."/>
            <person name="Johannesson H."/>
        </authorList>
    </citation>
    <scope>NUCLEOTIDE SEQUENCE</scope>
    <source>
        <strain evidence="2">CBS 955.72</strain>
    </source>
</reference>
<proteinExistence type="predicted"/>
<organism evidence="2 3">
    <name type="scientific">Lasiosphaeria hispida</name>
    <dbReference type="NCBI Taxonomy" id="260671"/>
    <lineage>
        <taxon>Eukaryota</taxon>
        <taxon>Fungi</taxon>
        <taxon>Dikarya</taxon>
        <taxon>Ascomycota</taxon>
        <taxon>Pezizomycotina</taxon>
        <taxon>Sordariomycetes</taxon>
        <taxon>Sordariomycetidae</taxon>
        <taxon>Sordariales</taxon>
        <taxon>Lasiosphaeriaceae</taxon>
        <taxon>Lasiosphaeria</taxon>
    </lineage>
</organism>
<feature type="compositionally biased region" description="Low complexity" evidence="1">
    <location>
        <begin position="187"/>
        <end position="211"/>
    </location>
</feature>
<feature type="region of interest" description="Disordered" evidence="1">
    <location>
        <begin position="46"/>
        <end position="69"/>
    </location>
</feature>